<comment type="cofactor">
    <cofactor evidence="1">
        <name>FMN</name>
        <dbReference type="ChEBI" id="CHEBI:58210"/>
    </cofactor>
</comment>
<keyword evidence="8" id="KW-1185">Reference proteome</keyword>
<reference evidence="7 8" key="1">
    <citation type="submission" date="2018-06" db="EMBL/GenBank/DDBJ databases">
        <title>A transcriptomic atlas of mushroom development highlights an independent origin of complex multicellularity.</title>
        <authorList>
            <consortium name="DOE Joint Genome Institute"/>
            <person name="Krizsan K."/>
            <person name="Almasi E."/>
            <person name="Merenyi Z."/>
            <person name="Sahu N."/>
            <person name="Viragh M."/>
            <person name="Koszo T."/>
            <person name="Mondo S."/>
            <person name="Kiss B."/>
            <person name="Balint B."/>
            <person name="Kues U."/>
            <person name="Barry K."/>
            <person name="Hegedus J.C."/>
            <person name="Henrissat B."/>
            <person name="Johnson J."/>
            <person name="Lipzen A."/>
            <person name="Ohm R."/>
            <person name="Nagy I."/>
            <person name="Pangilinan J."/>
            <person name="Yan J."/>
            <person name="Xiong Y."/>
            <person name="Grigoriev I.V."/>
            <person name="Hibbett D.S."/>
            <person name="Nagy L.G."/>
        </authorList>
    </citation>
    <scope>NUCLEOTIDE SEQUENCE [LARGE SCALE GENOMIC DNA]</scope>
    <source>
        <strain evidence="7 8">SZMC22713</strain>
    </source>
</reference>
<dbReference type="EMBL" id="ML170174">
    <property type="protein sequence ID" value="TDL22503.1"/>
    <property type="molecule type" value="Genomic_DNA"/>
</dbReference>
<evidence type="ECO:0000259" key="6">
    <source>
        <dbReference type="SMART" id="SM00903"/>
    </source>
</evidence>
<evidence type="ECO:0000256" key="3">
    <source>
        <dbReference type="ARBA" id="ARBA00022643"/>
    </source>
</evidence>
<dbReference type="Proteomes" id="UP000294933">
    <property type="component" value="Unassembled WGS sequence"/>
</dbReference>
<dbReference type="AlphaFoldDB" id="A0A4Y7Q4C2"/>
<comment type="similarity">
    <text evidence="4">Belongs to the flavoredoxin family.</text>
</comment>
<dbReference type="OrthoDB" id="298012at2759"/>
<evidence type="ECO:0000256" key="4">
    <source>
        <dbReference type="ARBA" id="ARBA00038054"/>
    </source>
</evidence>
<organism evidence="7 8">
    <name type="scientific">Rickenella mellea</name>
    <dbReference type="NCBI Taxonomy" id="50990"/>
    <lineage>
        <taxon>Eukaryota</taxon>
        <taxon>Fungi</taxon>
        <taxon>Dikarya</taxon>
        <taxon>Basidiomycota</taxon>
        <taxon>Agaricomycotina</taxon>
        <taxon>Agaricomycetes</taxon>
        <taxon>Hymenochaetales</taxon>
        <taxon>Rickenellaceae</taxon>
        <taxon>Rickenella</taxon>
    </lineage>
</organism>
<keyword evidence="3" id="KW-0288">FMN</keyword>
<dbReference type="InterPro" id="IPR012349">
    <property type="entry name" value="Split_barrel_FMN-bd"/>
</dbReference>
<feature type="compositionally biased region" description="Basic and acidic residues" evidence="5">
    <location>
        <begin position="37"/>
        <end position="47"/>
    </location>
</feature>
<feature type="domain" description="Flavin reductase like" evidence="6">
    <location>
        <begin position="68"/>
        <end position="229"/>
    </location>
</feature>
<dbReference type="Gene3D" id="2.30.110.10">
    <property type="entry name" value="Electron Transport, Fmn-binding Protein, Chain A"/>
    <property type="match status" value="1"/>
</dbReference>
<feature type="compositionally biased region" description="Pro residues" evidence="5">
    <location>
        <begin position="1"/>
        <end position="10"/>
    </location>
</feature>
<proteinExistence type="inferred from homology"/>
<evidence type="ECO:0000256" key="2">
    <source>
        <dbReference type="ARBA" id="ARBA00022630"/>
    </source>
</evidence>
<evidence type="ECO:0000313" key="8">
    <source>
        <dbReference type="Proteomes" id="UP000294933"/>
    </source>
</evidence>
<name>A0A4Y7Q4C2_9AGAM</name>
<feature type="compositionally biased region" description="Polar residues" evidence="5">
    <location>
        <begin position="11"/>
        <end position="22"/>
    </location>
</feature>
<dbReference type="PANTHER" id="PTHR33798:SF5">
    <property type="entry name" value="FLAVIN REDUCTASE LIKE DOMAIN-CONTAINING PROTEIN"/>
    <property type="match status" value="1"/>
</dbReference>
<dbReference type="SUPFAM" id="SSF50475">
    <property type="entry name" value="FMN-binding split barrel"/>
    <property type="match status" value="1"/>
</dbReference>
<dbReference type="VEuPathDB" id="FungiDB:BD410DRAFT_814872"/>
<dbReference type="InterPro" id="IPR002563">
    <property type="entry name" value="Flavin_Rdtase-like_dom"/>
</dbReference>
<evidence type="ECO:0000313" key="7">
    <source>
        <dbReference type="EMBL" id="TDL22503.1"/>
    </source>
</evidence>
<sequence length="281" mass="31101">MSTDPTPPFTHSPSYKLTQSPDHNWKPGDGLGNSTDSAREWRADEAQGWKVVDPDQTDKMDLYRLMTSGIVPRPIAFVSSLSIDEIPNLSPFSQNFKSQLTHSPPLLMFSMSTTAKGEKDTASNIRHTKEFTVNIISYPWADAANFASIDAPPDASEWVASGLTMEKSTKVKPAWVRESAFAMECELHQIIDIPNPTPPSVEDGSPPKIVQNIVIGLVKLIHVRNAVIKPTGAIDPARLKPLLRLGGISYATLGEGFDIRRPRWSDHQNTIRELENKHIGK</sequence>
<dbReference type="PANTHER" id="PTHR33798">
    <property type="entry name" value="FLAVOPROTEIN OXYGENASE"/>
    <property type="match status" value="1"/>
</dbReference>
<dbReference type="Pfam" id="PF01613">
    <property type="entry name" value="Flavin_Reduct"/>
    <property type="match status" value="1"/>
</dbReference>
<evidence type="ECO:0000256" key="5">
    <source>
        <dbReference type="SAM" id="MobiDB-lite"/>
    </source>
</evidence>
<dbReference type="GO" id="GO:0010181">
    <property type="term" value="F:FMN binding"/>
    <property type="evidence" value="ECO:0007669"/>
    <property type="project" value="InterPro"/>
</dbReference>
<protein>
    <recommendedName>
        <fullName evidence="6">Flavin reductase like domain-containing protein</fullName>
    </recommendedName>
</protein>
<accession>A0A4Y7Q4C2</accession>
<dbReference type="SMART" id="SM00903">
    <property type="entry name" value="Flavin_Reduct"/>
    <property type="match status" value="1"/>
</dbReference>
<feature type="region of interest" description="Disordered" evidence="5">
    <location>
        <begin position="1"/>
        <end position="47"/>
    </location>
</feature>
<gene>
    <name evidence="7" type="ORF">BD410DRAFT_814872</name>
</gene>
<evidence type="ECO:0000256" key="1">
    <source>
        <dbReference type="ARBA" id="ARBA00001917"/>
    </source>
</evidence>
<keyword evidence="2" id="KW-0285">Flavoprotein</keyword>